<dbReference type="RefSeq" id="WP_281380936.1">
    <property type="nucleotide sequence ID" value="NZ_JACHIM010000004.1"/>
</dbReference>
<dbReference type="AlphaFoldDB" id="A0A840NVN3"/>
<name>A0A840NVN3_9HYPH</name>
<keyword evidence="2" id="KW-0067">ATP-binding</keyword>
<reference evidence="2 3" key="1">
    <citation type="submission" date="2020-08" db="EMBL/GenBank/DDBJ databases">
        <title>Genomic Encyclopedia of Type Strains, Phase IV (KMG-IV): sequencing the most valuable type-strain genomes for metagenomic binning, comparative biology and taxonomic classification.</title>
        <authorList>
            <person name="Goeker M."/>
        </authorList>
    </citation>
    <scope>NUCLEOTIDE SEQUENCE [LARGE SCALE GENOMIC DNA]</scope>
    <source>
        <strain evidence="2 3">DSM 28538</strain>
    </source>
</reference>
<accession>A0A840NVN3</accession>
<feature type="coiled-coil region" evidence="1">
    <location>
        <begin position="107"/>
        <end position="134"/>
    </location>
</feature>
<dbReference type="Proteomes" id="UP000561417">
    <property type="component" value="Unassembled WGS sequence"/>
</dbReference>
<evidence type="ECO:0000313" key="3">
    <source>
        <dbReference type="Proteomes" id="UP000561417"/>
    </source>
</evidence>
<dbReference type="EMBL" id="JACHIM010000004">
    <property type="protein sequence ID" value="MBB5073983.1"/>
    <property type="molecule type" value="Genomic_DNA"/>
</dbReference>
<comment type="caution">
    <text evidence="2">The sequence shown here is derived from an EMBL/GenBank/DDBJ whole genome shotgun (WGS) entry which is preliminary data.</text>
</comment>
<dbReference type="NCBIfam" id="NF033856">
    <property type="entry name" value="T4SS_effec_BID"/>
    <property type="match status" value="2"/>
</dbReference>
<organism evidence="2 3">
    <name type="scientific">Bartonella callosciuri</name>
    <dbReference type="NCBI Taxonomy" id="686223"/>
    <lineage>
        <taxon>Bacteria</taxon>
        <taxon>Pseudomonadati</taxon>
        <taxon>Pseudomonadota</taxon>
        <taxon>Alphaproteobacteria</taxon>
        <taxon>Hyphomicrobiales</taxon>
        <taxon>Bartonellaceae</taxon>
        <taxon>Bartonella</taxon>
    </lineage>
</organism>
<dbReference type="GO" id="GO:0004386">
    <property type="term" value="F:helicase activity"/>
    <property type="evidence" value="ECO:0007669"/>
    <property type="project" value="UniProtKB-KW"/>
</dbReference>
<proteinExistence type="predicted"/>
<keyword evidence="1" id="KW-0175">Coiled coil</keyword>
<evidence type="ECO:0000256" key="1">
    <source>
        <dbReference type="SAM" id="Coils"/>
    </source>
</evidence>
<gene>
    <name evidence="2" type="ORF">HNQ69_001116</name>
</gene>
<keyword evidence="2" id="KW-0347">Helicase</keyword>
<protein>
    <submittedName>
        <fullName evidence="2">Replicative DNA helicase</fullName>
    </submittedName>
</protein>
<sequence>MPKSQSKETDVSLSKIEIAEMVAEAATVHTCRNQIKKLSKIVYGSSGTLNAKMVEILKHPNVGDQLAEEIRKNPYAIANLAGVDLICFKSQARAKAEEHVMLLGCAVENFTDAVRQARQEIAQELQAEQKAKQITGARDLEKIFIPKEELAPLTKSEMAEMIAEDACVHTSFKQVKKYAKTVYGSSGILNEKMVEILKNPSVGDQIAKQIEQAPYSISSLAGVDFICFKSQARANAEEHVLQLGCAVANYAHAVRYAKKEITQEHQAEQARRGKAVKMPSKGLQDLFSLSPEQKREALANSPLLQKELCNFVQEVNSRLSSSEQRALKNSDHETLAKSLGISEHKAKEITEITKHAREAHQQAQALTVSRSKVLAMAS</sequence>
<keyword evidence="2" id="KW-0378">Hydrolase</keyword>
<evidence type="ECO:0000313" key="2">
    <source>
        <dbReference type="EMBL" id="MBB5073983.1"/>
    </source>
</evidence>
<keyword evidence="3" id="KW-1185">Reference proteome</keyword>
<keyword evidence="2" id="KW-0547">Nucleotide-binding</keyword>